<keyword evidence="3" id="KW-0731">Sigma factor</keyword>
<dbReference type="KEGG" id="sphc:CVN68_21395"/>
<dbReference type="InterPro" id="IPR013325">
    <property type="entry name" value="RNA_pol_sigma_r2"/>
</dbReference>
<dbReference type="GO" id="GO:0006352">
    <property type="term" value="P:DNA-templated transcription initiation"/>
    <property type="evidence" value="ECO:0007669"/>
    <property type="project" value="InterPro"/>
</dbReference>
<dbReference type="GO" id="GO:0003677">
    <property type="term" value="F:DNA binding"/>
    <property type="evidence" value="ECO:0007669"/>
    <property type="project" value="InterPro"/>
</dbReference>
<evidence type="ECO:0000259" key="5">
    <source>
        <dbReference type="Pfam" id="PF04542"/>
    </source>
</evidence>
<feature type="domain" description="RNA polymerase sigma factor 70 region 4 type 2" evidence="6">
    <location>
        <begin position="110"/>
        <end position="157"/>
    </location>
</feature>
<dbReference type="SUPFAM" id="SSF88659">
    <property type="entry name" value="Sigma3 and sigma4 domains of RNA polymerase sigma factors"/>
    <property type="match status" value="1"/>
</dbReference>
<dbReference type="AlphaFoldDB" id="A0A2K8MN98"/>
<dbReference type="InterPro" id="IPR013249">
    <property type="entry name" value="RNA_pol_sigma70_r4_t2"/>
</dbReference>
<evidence type="ECO:0000256" key="1">
    <source>
        <dbReference type="ARBA" id="ARBA00010641"/>
    </source>
</evidence>
<dbReference type="Pfam" id="PF04542">
    <property type="entry name" value="Sigma70_r2"/>
    <property type="match status" value="1"/>
</dbReference>
<evidence type="ECO:0000256" key="3">
    <source>
        <dbReference type="ARBA" id="ARBA00023082"/>
    </source>
</evidence>
<reference evidence="7 8" key="1">
    <citation type="submission" date="2017-11" db="EMBL/GenBank/DDBJ databases">
        <title>Complete genome sequence of Sphingomonas sp. Strain Cra20, a psychrotolerant potential plant growth promoting rhizobacteria.</title>
        <authorList>
            <person name="Luo Y."/>
        </authorList>
    </citation>
    <scope>NUCLEOTIDE SEQUENCE [LARGE SCALE GENOMIC DNA]</scope>
    <source>
        <strain evidence="7 8">Cra20</strain>
    </source>
</reference>
<evidence type="ECO:0000313" key="8">
    <source>
        <dbReference type="Proteomes" id="UP000229081"/>
    </source>
</evidence>
<dbReference type="SUPFAM" id="SSF88946">
    <property type="entry name" value="Sigma2 domain of RNA polymerase sigma factors"/>
    <property type="match status" value="1"/>
</dbReference>
<evidence type="ECO:0000256" key="4">
    <source>
        <dbReference type="ARBA" id="ARBA00023163"/>
    </source>
</evidence>
<feature type="domain" description="RNA polymerase sigma-70 region 2" evidence="5">
    <location>
        <begin position="19"/>
        <end position="78"/>
    </location>
</feature>
<dbReference type="PANTHER" id="PTHR43133">
    <property type="entry name" value="RNA POLYMERASE ECF-TYPE SIGMA FACTO"/>
    <property type="match status" value="1"/>
</dbReference>
<comment type="similarity">
    <text evidence="1">Belongs to the sigma-70 factor family. ECF subfamily.</text>
</comment>
<dbReference type="InterPro" id="IPR036388">
    <property type="entry name" value="WH-like_DNA-bd_sf"/>
</dbReference>
<gene>
    <name evidence="7" type="ORF">CVN68_21395</name>
</gene>
<dbReference type="Gene3D" id="1.10.10.10">
    <property type="entry name" value="Winged helix-like DNA-binding domain superfamily/Winged helix DNA-binding domain"/>
    <property type="match status" value="1"/>
</dbReference>
<accession>A0A2K8MN98</accession>
<dbReference type="EMBL" id="CP024923">
    <property type="protein sequence ID" value="ATY34196.1"/>
    <property type="molecule type" value="Genomic_DNA"/>
</dbReference>
<keyword evidence="2" id="KW-0805">Transcription regulation</keyword>
<organism evidence="7 8">
    <name type="scientific">Sphingomonas psychrotolerans</name>
    <dbReference type="NCBI Taxonomy" id="1327635"/>
    <lineage>
        <taxon>Bacteria</taxon>
        <taxon>Pseudomonadati</taxon>
        <taxon>Pseudomonadota</taxon>
        <taxon>Alphaproteobacteria</taxon>
        <taxon>Sphingomonadales</taxon>
        <taxon>Sphingomonadaceae</taxon>
        <taxon>Sphingomonas</taxon>
    </lineage>
</organism>
<sequence>MMADSARGSLIRALLAGYSALRTRLARKVGPELAEDALQETWIRLETRGELAPVKDPQAYLYRAALNAASNMIRAERRHLTIVEIEELLDVADDAPGPGTIAEDRASIAIVEQALSELTERQRIIFQEAFLGDTSHHALAERFGVTLRTVQKELRRGVDLSARRLGRKKSFVTGVPQLSVDKEGEE</sequence>
<protein>
    <submittedName>
        <fullName evidence="7">RNA polymerase subunit sigma-24</fullName>
    </submittedName>
</protein>
<evidence type="ECO:0000259" key="6">
    <source>
        <dbReference type="Pfam" id="PF08281"/>
    </source>
</evidence>
<evidence type="ECO:0000313" key="7">
    <source>
        <dbReference type="EMBL" id="ATY34196.1"/>
    </source>
</evidence>
<dbReference type="InterPro" id="IPR007627">
    <property type="entry name" value="RNA_pol_sigma70_r2"/>
</dbReference>
<dbReference type="InterPro" id="IPR013324">
    <property type="entry name" value="RNA_pol_sigma_r3/r4-like"/>
</dbReference>
<dbReference type="Gene3D" id="1.10.1740.10">
    <property type="match status" value="1"/>
</dbReference>
<proteinExistence type="inferred from homology"/>
<evidence type="ECO:0000256" key="2">
    <source>
        <dbReference type="ARBA" id="ARBA00023015"/>
    </source>
</evidence>
<name>A0A2K8MN98_9SPHN</name>
<dbReference type="NCBIfam" id="TIGR02937">
    <property type="entry name" value="sigma70-ECF"/>
    <property type="match status" value="1"/>
</dbReference>
<dbReference type="PANTHER" id="PTHR43133:SF63">
    <property type="entry name" value="RNA POLYMERASE SIGMA FACTOR FECI-RELATED"/>
    <property type="match status" value="1"/>
</dbReference>
<keyword evidence="4" id="KW-0804">Transcription</keyword>
<dbReference type="Proteomes" id="UP000229081">
    <property type="component" value="Chromosome"/>
</dbReference>
<dbReference type="RefSeq" id="WP_100283985.1">
    <property type="nucleotide sequence ID" value="NZ_CP024923.1"/>
</dbReference>
<keyword evidence="8" id="KW-1185">Reference proteome</keyword>
<dbReference type="GO" id="GO:0016987">
    <property type="term" value="F:sigma factor activity"/>
    <property type="evidence" value="ECO:0007669"/>
    <property type="project" value="UniProtKB-KW"/>
</dbReference>
<dbReference type="Pfam" id="PF08281">
    <property type="entry name" value="Sigma70_r4_2"/>
    <property type="match status" value="1"/>
</dbReference>
<dbReference type="InterPro" id="IPR014284">
    <property type="entry name" value="RNA_pol_sigma-70_dom"/>
</dbReference>
<dbReference type="InterPro" id="IPR039425">
    <property type="entry name" value="RNA_pol_sigma-70-like"/>
</dbReference>